<gene>
    <name evidence="3" type="ORF">TCIL3000_0_29210</name>
</gene>
<dbReference type="Proteomes" id="UP000000702">
    <property type="component" value="Unassembled WGS sequence"/>
</dbReference>
<feature type="region of interest" description="Disordered" evidence="2">
    <location>
        <begin position="24"/>
        <end position="45"/>
    </location>
</feature>
<keyword evidence="4" id="KW-1185">Reference proteome</keyword>
<keyword evidence="1" id="KW-0175">Coiled coil</keyword>
<evidence type="ECO:0000256" key="1">
    <source>
        <dbReference type="SAM" id="Coils"/>
    </source>
</evidence>
<organism evidence="3 4">
    <name type="scientific">Trypanosoma congolense (strain IL3000)</name>
    <dbReference type="NCBI Taxonomy" id="1068625"/>
    <lineage>
        <taxon>Eukaryota</taxon>
        <taxon>Discoba</taxon>
        <taxon>Euglenozoa</taxon>
        <taxon>Kinetoplastea</taxon>
        <taxon>Metakinetoplastina</taxon>
        <taxon>Trypanosomatida</taxon>
        <taxon>Trypanosomatidae</taxon>
        <taxon>Trypanosoma</taxon>
        <taxon>Nannomonas</taxon>
    </lineage>
</organism>
<comment type="caution">
    <text evidence="3">The sequence shown here is derived from an EMBL/GenBank/DDBJ whole genome shotgun (WGS) entry which is preliminary data.</text>
</comment>
<feature type="region of interest" description="Disordered" evidence="2">
    <location>
        <begin position="165"/>
        <end position="241"/>
    </location>
</feature>
<dbReference type="OMA" id="QRADEME"/>
<sequence length="356" mass="40309">MELSVPTLDLANAKGVVNFHNDRAERGRGTTVTSLPPKPKPRSFSAMNEKQTYESVLLLTKSLHAPAKPLLWGHKNVNKRECVSVSLDNFETAPRIKAVFNTPRSVKACSLAAVNPRDLLRRQLSDFMGHGVPENLVQMRYTYYESRRNAKIAQVRQIRDSIPVTVSPEVNGQEEQSSPDNVDDGRIPKGRASSCELNKPPVRRSISNGAVSRSSSVAYKTGVDKTRTSSRRSTIYGSDGRSASTGVVKVLNRIMGENRSPSTADYDMMKRIEEREERANEVKQRADEMEASRQRALVLKELKKEVKGINKLIERENEKNNAVKMRRQKLDIRLLRARERQKRSEQERLNRISSQQ</sequence>
<feature type="coiled-coil region" evidence="1">
    <location>
        <begin position="269"/>
        <end position="355"/>
    </location>
</feature>
<accession>F9W4A7</accession>
<feature type="compositionally biased region" description="Polar residues" evidence="2">
    <location>
        <begin position="231"/>
        <end position="241"/>
    </location>
</feature>
<reference evidence="4" key="1">
    <citation type="submission" date="2011-07" db="EMBL/GenBank/DDBJ databases">
        <title>Divergent evolution of antigenic variation in African trypanosomes.</title>
        <authorList>
            <person name="Jackson A.P."/>
            <person name="Berry A."/>
            <person name="Allison H.C."/>
            <person name="Burton P."/>
            <person name="Anderson J."/>
            <person name="Aslett M."/>
            <person name="Brown R."/>
            <person name="Corton N."/>
            <person name="Harris D."/>
            <person name="Hauser H."/>
            <person name="Gamble J."/>
            <person name="Gilderthorp R."/>
            <person name="McQuillan J."/>
            <person name="Quail M.A."/>
            <person name="Sanders M."/>
            <person name="Van Tonder A."/>
            <person name="Ginger M.L."/>
            <person name="Donelson J.E."/>
            <person name="Field M.C."/>
            <person name="Barry J.D."/>
            <person name="Berriman M."/>
            <person name="Hertz-Fowler C."/>
        </authorList>
    </citation>
    <scope>NUCLEOTIDE SEQUENCE [LARGE SCALE GENOMIC DNA]</scope>
    <source>
        <strain evidence="4">IL3000</strain>
    </source>
</reference>
<dbReference type="EMBL" id="CAEQ01000534">
    <property type="protein sequence ID" value="CCD11996.1"/>
    <property type="molecule type" value="Genomic_DNA"/>
</dbReference>
<dbReference type="VEuPathDB" id="TriTrypDB:TcIL3000_0_29210"/>
<protein>
    <submittedName>
        <fullName evidence="3">WGS project CAEQ00000000 data, annotated contig 1163</fullName>
    </submittedName>
</protein>
<evidence type="ECO:0000313" key="3">
    <source>
        <dbReference type="EMBL" id="CCD11996.1"/>
    </source>
</evidence>
<proteinExistence type="predicted"/>
<feature type="compositionally biased region" description="Polar residues" evidence="2">
    <location>
        <begin position="205"/>
        <end position="218"/>
    </location>
</feature>
<feature type="compositionally biased region" description="Polar residues" evidence="2">
    <location>
        <begin position="168"/>
        <end position="180"/>
    </location>
</feature>
<dbReference type="AlphaFoldDB" id="F9W4A7"/>
<reference evidence="3 4" key="2">
    <citation type="journal article" date="2012" name="Proc. Natl. Acad. Sci. U.S.A.">
        <title>Antigenic diversity is generated by distinct evolutionary mechanisms in African trypanosome species.</title>
        <authorList>
            <person name="Jackson A.P."/>
            <person name="Berry A."/>
            <person name="Aslett M."/>
            <person name="Allison H.C."/>
            <person name="Burton P."/>
            <person name="Vavrova-Anderson J."/>
            <person name="Brown R."/>
            <person name="Browne H."/>
            <person name="Corton N."/>
            <person name="Hauser H."/>
            <person name="Gamble J."/>
            <person name="Gilderthorp R."/>
            <person name="Marcello L."/>
            <person name="McQuillan J."/>
            <person name="Otto T.D."/>
            <person name="Quail M.A."/>
            <person name="Sanders M.J."/>
            <person name="van Tonder A."/>
            <person name="Ginger M.L."/>
            <person name="Field M.C."/>
            <person name="Barry J.D."/>
            <person name="Hertz-Fowler C."/>
            <person name="Berriman M."/>
        </authorList>
    </citation>
    <scope>NUCLEOTIDE SEQUENCE [LARGE SCALE GENOMIC DNA]</scope>
    <source>
        <strain evidence="3 4">IL3000</strain>
    </source>
</reference>
<evidence type="ECO:0000256" key="2">
    <source>
        <dbReference type="SAM" id="MobiDB-lite"/>
    </source>
</evidence>
<name>F9W4A7_TRYCI</name>
<evidence type="ECO:0000313" key="4">
    <source>
        <dbReference type="Proteomes" id="UP000000702"/>
    </source>
</evidence>